<reference evidence="2" key="2">
    <citation type="submission" date="2023-05" db="EMBL/GenBank/DDBJ databases">
        <authorList>
            <consortium name="Lawrence Berkeley National Laboratory"/>
            <person name="Steindorff A."/>
            <person name="Hensen N."/>
            <person name="Bonometti L."/>
            <person name="Westerberg I."/>
            <person name="Brannstrom I.O."/>
            <person name="Guillou S."/>
            <person name="Cros-Aarteil S."/>
            <person name="Calhoun S."/>
            <person name="Haridas S."/>
            <person name="Kuo A."/>
            <person name="Mondo S."/>
            <person name="Pangilinan J."/>
            <person name="Riley R."/>
            <person name="Labutti K."/>
            <person name="Andreopoulos B."/>
            <person name="Lipzen A."/>
            <person name="Chen C."/>
            <person name="Yanf M."/>
            <person name="Daum C."/>
            <person name="Ng V."/>
            <person name="Clum A."/>
            <person name="Ohm R."/>
            <person name="Martin F."/>
            <person name="Silar P."/>
            <person name="Natvig D."/>
            <person name="Lalanne C."/>
            <person name="Gautier V."/>
            <person name="Ament-Velasquez S.L."/>
            <person name="Kruys A."/>
            <person name="Hutchinson M.I."/>
            <person name="Powell A.J."/>
            <person name="Barry K."/>
            <person name="Miller A.N."/>
            <person name="Grigoriev I.V."/>
            <person name="Debuchy R."/>
            <person name="Gladieux P."/>
            <person name="Thoren M.H."/>
            <person name="Johannesson H."/>
        </authorList>
    </citation>
    <scope>NUCLEOTIDE SEQUENCE</scope>
    <source>
        <strain evidence="2">CBS 532.94</strain>
    </source>
</reference>
<gene>
    <name evidence="2" type="ORF">C8A03DRAFT_43302</name>
</gene>
<keyword evidence="2" id="KW-0418">Kinase</keyword>
<name>A0AAN7H7N6_9PEZI</name>
<reference evidence="2" key="1">
    <citation type="journal article" date="2023" name="Mol. Phylogenet. Evol.">
        <title>Genome-scale phylogeny and comparative genomics of the fungal order Sordariales.</title>
        <authorList>
            <person name="Hensen N."/>
            <person name="Bonometti L."/>
            <person name="Westerberg I."/>
            <person name="Brannstrom I.O."/>
            <person name="Guillou S."/>
            <person name="Cros-Aarteil S."/>
            <person name="Calhoun S."/>
            <person name="Haridas S."/>
            <person name="Kuo A."/>
            <person name="Mondo S."/>
            <person name="Pangilinan J."/>
            <person name="Riley R."/>
            <person name="LaButti K."/>
            <person name="Andreopoulos B."/>
            <person name="Lipzen A."/>
            <person name="Chen C."/>
            <person name="Yan M."/>
            <person name="Daum C."/>
            <person name="Ng V."/>
            <person name="Clum A."/>
            <person name="Steindorff A."/>
            <person name="Ohm R.A."/>
            <person name="Martin F."/>
            <person name="Silar P."/>
            <person name="Natvig D.O."/>
            <person name="Lalanne C."/>
            <person name="Gautier V."/>
            <person name="Ament-Velasquez S.L."/>
            <person name="Kruys A."/>
            <person name="Hutchinson M.I."/>
            <person name="Powell A.J."/>
            <person name="Barry K."/>
            <person name="Miller A.N."/>
            <person name="Grigoriev I.V."/>
            <person name="Debuchy R."/>
            <person name="Gladieux P."/>
            <person name="Hiltunen Thoren M."/>
            <person name="Johannesson H."/>
        </authorList>
    </citation>
    <scope>NUCLEOTIDE SEQUENCE</scope>
    <source>
        <strain evidence="2">CBS 532.94</strain>
    </source>
</reference>
<accession>A0AAN7H7N6</accession>
<organism evidence="2 3">
    <name type="scientific">Achaetomium macrosporum</name>
    <dbReference type="NCBI Taxonomy" id="79813"/>
    <lineage>
        <taxon>Eukaryota</taxon>
        <taxon>Fungi</taxon>
        <taxon>Dikarya</taxon>
        <taxon>Ascomycota</taxon>
        <taxon>Pezizomycotina</taxon>
        <taxon>Sordariomycetes</taxon>
        <taxon>Sordariomycetidae</taxon>
        <taxon>Sordariales</taxon>
        <taxon>Chaetomiaceae</taxon>
        <taxon>Achaetomium</taxon>
    </lineage>
</organism>
<evidence type="ECO:0000313" key="2">
    <source>
        <dbReference type="EMBL" id="KAK4238996.1"/>
    </source>
</evidence>
<protein>
    <submittedName>
        <fullName evidence="2">Protein kinase</fullName>
    </submittedName>
</protein>
<sequence length="372" mass="42823">MIRPEERFFAGSGSLDNGGPPYTWHITDYDQRRHFSVTYDPSAPVKDVEETEEICMVQLRKHVDRLGPGVYGIHFTEPEEPITISTDPEDDVTWYINCYPLKVLALPFPIKTIYLADLTELDRLGPQVDLVSYQGTPCVGTNFKNTTAVFKYWFMHNGWWRTWYELNSWSRLPRDHPHIVPFDSVVLDNITGTVVGFTSLFILGGTLKDNNATTRPFQDNLRIFDFNYFIMIGEHYTPHRDDVKGVIFTLYEIITLDEHFREVPHEQQDADAVQQLQWTKHPEVQLDTLASHARAPPASVPRFGPGGEIAEIETKPSVIRVRNHLLRMGEPFWNWERPARSQMVETHANGDTYQENGEGSVDKETKRACKEA</sequence>
<comment type="caution">
    <text evidence="2">The sequence shown here is derived from an EMBL/GenBank/DDBJ whole genome shotgun (WGS) entry which is preliminary data.</text>
</comment>
<dbReference type="AlphaFoldDB" id="A0AAN7H7N6"/>
<dbReference type="EMBL" id="MU860076">
    <property type="protein sequence ID" value="KAK4238996.1"/>
    <property type="molecule type" value="Genomic_DNA"/>
</dbReference>
<evidence type="ECO:0000313" key="3">
    <source>
        <dbReference type="Proteomes" id="UP001303760"/>
    </source>
</evidence>
<dbReference type="GO" id="GO:0016301">
    <property type="term" value="F:kinase activity"/>
    <property type="evidence" value="ECO:0007669"/>
    <property type="project" value="UniProtKB-KW"/>
</dbReference>
<feature type="region of interest" description="Disordered" evidence="1">
    <location>
        <begin position="349"/>
        <end position="372"/>
    </location>
</feature>
<feature type="compositionally biased region" description="Basic and acidic residues" evidence="1">
    <location>
        <begin position="360"/>
        <end position="372"/>
    </location>
</feature>
<keyword evidence="2" id="KW-0808">Transferase</keyword>
<proteinExistence type="predicted"/>
<keyword evidence="3" id="KW-1185">Reference proteome</keyword>
<evidence type="ECO:0000256" key="1">
    <source>
        <dbReference type="SAM" id="MobiDB-lite"/>
    </source>
</evidence>
<dbReference type="Proteomes" id="UP001303760">
    <property type="component" value="Unassembled WGS sequence"/>
</dbReference>